<proteinExistence type="predicted"/>
<feature type="compositionally biased region" description="Basic and acidic residues" evidence="1">
    <location>
        <begin position="13"/>
        <end position="22"/>
    </location>
</feature>
<evidence type="ECO:0000256" key="1">
    <source>
        <dbReference type="SAM" id="MobiDB-lite"/>
    </source>
</evidence>
<evidence type="ECO:0000313" key="3">
    <source>
        <dbReference type="Proteomes" id="UP001187192"/>
    </source>
</evidence>
<dbReference type="Proteomes" id="UP001187192">
    <property type="component" value="Unassembled WGS sequence"/>
</dbReference>
<dbReference type="EMBL" id="BTGU01000004">
    <property type="protein sequence ID" value="GMN34504.1"/>
    <property type="molecule type" value="Genomic_DNA"/>
</dbReference>
<protein>
    <submittedName>
        <fullName evidence="2">Uncharacterized protein</fullName>
    </submittedName>
</protein>
<evidence type="ECO:0000313" key="2">
    <source>
        <dbReference type="EMBL" id="GMN34504.1"/>
    </source>
</evidence>
<name>A0AA87ZJJ6_FICCA</name>
<comment type="caution">
    <text evidence="2">The sequence shown here is derived from an EMBL/GenBank/DDBJ whole genome shotgun (WGS) entry which is preliminary data.</text>
</comment>
<dbReference type="AlphaFoldDB" id="A0AA87ZJJ6"/>
<organism evidence="2 3">
    <name type="scientific">Ficus carica</name>
    <name type="common">Common fig</name>
    <dbReference type="NCBI Taxonomy" id="3494"/>
    <lineage>
        <taxon>Eukaryota</taxon>
        <taxon>Viridiplantae</taxon>
        <taxon>Streptophyta</taxon>
        <taxon>Embryophyta</taxon>
        <taxon>Tracheophyta</taxon>
        <taxon>Spermatophyta</taxon>
        <taxon>Magnoliopsida</taxon>
        <taxon>eudicotyledons</taxon>
        <taxon>Gunneridae</taxon>
        <taxon>Pentapetalae</taxon>
        <taxon>rosids</taxon>
        <taxon>fabids</taxon>
        <taxon>Rosales</taxon>
        <taxon>Moraceae</taxon>
        <taxon>Ficeae</taxon>
        <taxon>Ficus</taxon>
    </lineage>
</organism>
<accession>A0AA87ZJJ6</accession>
<gene>
    <name evidence="2" type="ORF">TIFTF001_004737</name>
</gene>
<sequence length="64" mass="6811">MAMISFVHSPINHEESPVDEGHAISNGVSKSSVTTPWGEIAKSEESLGGISLTLTDAYVMLVDH</sequence>
<reference evidence="2" key="1">
    <citation type="submission" date="2023-07" db="EMBL/GenBank/DDBJ databases">
        <title>draft genome sequence of fig (Ficus carica).</title>
        <authorList>
            <person name="Takahashi T."/>
            <person name="Nishimura K."/>
        </authorList>
    </citation>
    <scope>NUCLEOTIDE SEQUENCE</scope>
</reference>
<keyword evidence="3" id="KW-1185">Reference proteome</keyword>
<feature type="region of interest" description="Disordered" evidence="1">
    <location>
        <begin position="13"/>
        <end position="34"/>
    </location>
</feature>